<keyword evidence="6" id="KW-1185">Reference proteome</keyword>
<dbReference type="InterPro" id="IPR051414">
    <property type="entry name" value="Adenylate-forming_Reductase"/>
</dbReference>
<dbReference type="PROSITE" id="PS00455">
    <property type="entry name" value="AMP_BINDING"/>
    <property type="match status" value="1"/>
</dbReference>
<reference evidence="6" key="2">
    <citation type="submission" date="2015-01" db="EMBL/GenBank/DDBJ databases">
        <title>Evolutionary Origins and Diversification of the Mycorrhizal Mutualists.</title>
        <authorList>
            <consortium name="DOE Joint Genome Institute"/>
            <consortium name="Mycorrhizal Genomics Consortium"/>
            <person name="Kohler A."/>
            <person name="Kuo A."/>
            <person name="Nagy L.G."/>
            <person name="Floudas D."/>
            <person name="Copeland A."/>
            <person name="Barry K.W."/>
            <person name="Cichocki N."/>
            <person name="Veneault-Fourrey C."/>
            <person name="LaButti K."/>
            <person name="Lindquist E.A."/>
            <person name="Lipzen A."/>
            <person name="Lundell T."/>
            <person name="Morin E."/>
            <person name="Murat C."/>
            <person name="Riley R."/>
            <person name="Ohm R."/>
            <person name="Sun H."/>
            <person name="Tunlid A."/>
            <person name="Henrissat B."/>
            <person name="Grigoriev I.V."/>
            <person name="Hibbett D.S."/>
            <person name="Martin F."/>
        </authorList>
    </citation>
    <scope>NUCLEOTIDE SEQUENCE [LARGE SCALE GENOMIC DNA]</scope>
    <source>
        <strain evidence="6">Ve08.2h10</strain>
    </source>
</reference>
<feature type="domain" description="Thioester reductase (TE)" evidence="4">
    <location>
        <begin position="719"/>
        <end position="940"/>
    </location>
</feature>
<accession>A0A0D0DT30</accession>
<dbReference type="SUPFAM" id="SSF56801">
    <property type="entry name" value="Acetyl-CoA synthetase-like"/>
    <property type="match status" value="1"/>
</dbReference>
<dbReference type="Proteomes" id="UP000054538">
    <property type="component" value="Unassembled WGS sequence"/>
</dbReference>
<dbReference type="OrthoDB" id="429813at2759"/>
<name>A0A0D0DT30_9AGAM</name>
<gene>
    <name evidence="5" type="ORF">PAXRUDRAFT_149195</name>
</gene>
<evidence type="ECO:0008006" key="7">
    <source>
        <dbReference type="Google" id="ProtNLM"/>
    </source>
</evidence>
<dbReference type="EMBL" id="KN825371">
    <property type="protein sequence ID" value="KIK91581.1"/>
    <property type="molecule type" value="Genomic_DNA"/>
</dbReference>
<dbReference type="PANTHER" id="PTHR43439:SF2">
    <property type="entry name" value="ENZYME, PUTATIVE (JCVI)-RELATED"/>
    <property type="match status" value="1"/>
</dbReference>
<dbReference type="Gene3D" id="3.40.50.12780">
    <property type="entry name" value="N-terminal domain of ligase-like"/>
    <property type="match status" value="1"/>
</dbReference>
<dbReference type="SUPFAM" id="SSF51735">
    <property type="entry name" value="NAD(P)-binding Rossmann-fold domains"/>
    <property type="match status" value="1"/>
</dbReference>
<sequence length="1099" mass="119365">MVALPTASTALALPPLDCSLIFPELIAFQMERNPTFPMFVYPNERVPGTTTEISLLEFGRAAHRIAHALRPSRQGPDGQIVMIIANTDTILHHAVVAGMSIAGLVPFPVSSRNSAAAIVNMMKETNCSWIVTLAHAHQGLINAICRESDGAQLILDELPTLARAFPKLGKEVAADPFDPYPPSQKRPALDSPAIYIHSSGSTGFPKPIAHSYQIQIQWQAQPGIRGYPDAPGSRRVSGMALPPFHIFGLAAGLYTPISCLITAAVHPPRTEMDPHAQPVIPTSDNIIECVRQTKCDYLMTVPTFLEQMATSEEAIEVLKTMKLVCFGGGPLPGKAGDALRAAGVPIGITYGGTEFGSPVAVPDKKDIADGDWGWLRFSDEIQVRWAPQGDDTYECQILSTENNRMAVENLPDVRGYATADLFVKHPTKDMWKIVARVDDVVILASGEKTVPAPIESVISSSPLVKGTVMFGRERNQAGILIEPRPEHAIDVNDENAVIEFRNKIWPVVEEANKASPAFSRIFKEMILIASSDKPMLRAAKGTVQRKGTLQAYETEINVLYDAVEASSLSPDGLAGPSAWTSEVLEEWLLEHASVISHGHHLDPSTDLFIQGFDSLSATYLRNQLLGALRKSSDPDIKKAVSHIPQNVVFENPTIQLLSSRVVDLVKGNGAEQVIDAREQHKQAIDVMIEKYSIGLNGPADGILDDGGITKSIEPAIVLLTGSTGGLGSFLLARLLESPLVERIYALNRPSAKASIDQRQRSAFSDRGLPAHLLDSKKLVHIVADASKERCGLSSALYAEVCDSITVIIHNAWRLDFNLAMSSFEDSVRATRNLVDLGLDSPLRQNLRFLFTSSVASAQSWDNANGPFAEEVQLDSSVAVGGGYGESKYATERVLVKSGLYATSFRIGQIVGGQDGCWATTDWFPIIVKSSIALGVLPDAYGVVSWLREEDVAGAILDVTFAEEAPPPVLNLVNPRSAPWADVIRPVRNYIIKEKGLPGDALPIVPFTDWFVLLEKEAGCASGDTLAKIPAIQLLEFCRAMALGDQVTRQTRPTITEAGGMTNFSTNKSQRVSQTMARMQPIGEAEAESWVRYWISKGYF</sequence>
<proteinExistence type="predicted"/>
<dbReference type="STRING" id="930991.A0A0D0DT30"/>
<keyword evidence="1" id="KW-0596">Phosphopantetheine</keyword>
<keyword evidence="2" id="KW-0597">Phosphoprotein</keyword>
<evidence type="ECO:0000259" key="3">
    <source>
        <dbReference type="Pfam" id="PF00501"/>
    </source>
</evidence>
<evidence type="ECO:0000259" key="4">
    <source>
        <dbReference type="Pfam" id="PF07993"/>
    </source>
</evidence>
<dbReference type="InterPro" id="IPR013120">
    <property type="entry name" value="FAR_NAD-bd"/>
</dbReference>
<dbReference type="PANTHER" id="PTHR43439">
    <property type="entry name" value="PHENYLACETATE-COENZYME A LIGASE"/>
    <property type="match status" value="1"/>
</dbReference>
<organism evidence="5 6">
    <name type="scientific">Paxillus rubicundulus Ve08.2h10</name>
    <dbReference type="NCBI Taxonomy" id="930991"/>
    <lineage>
        <taxon>Eukaryota</taxon>
        <taxon>Fungi</taxon>
        <taxon>Dikarya</taxon>
        <taxon>Basidiomycota</taxon>
        <taxon>Agaricomycotina</taxon>
        <taxon>Agaricomycetes</taxon>
        <taxon>Agaricomycetidae</taxon>
        <taxon>Boletales</taxon>
        <taxon>Paxilineae</taxon>
        <taxon>Paxillaceae</taxon>
        <taxon>Paxillus</taxon>
    </lineage>
</organism>
<dbReference type="InterPro" id="IPR000873">
    <property type="entry name" value="AMP-dep_synth/lig_dom"/>
</dbReference>
<dbReference type="InParanoid" id="A0A0D0DT30"/>
<dbReference type="Pfam" id="PF00501">
    <property type="entry name" value="AMP-binding"/>
    <property type="match status" value="1"/>
</dbReference>
<evidence type="ECO:0000256" key="1">
    <source>
        <dbReference type="ARBA" id="ARBA00022450"/>
    </source>
</evidence>
<dbReference type="AlphaFoldDB" id="A0A0D0DT30"/>
<dbReference type="Gene3D" id="3.40.50.720">
    <property type="entry name" value="NAD(P)-binding Rossmann-like Domain"/>
    <property type="match status" value="1"/>
</dbReference>
<dbReference type="InterPro" id="IPR036291">
    <property type="entry name" value="NAD(P)-bd_dom_sf"/>
</dbReference>
<dbReference type="InterPro" id="IPR020845">
    <property type="entry name" value="AMP-binding_CS"/>
</dbReference>
<evidence type="ECO:0000256" key="2">
    <source>
        <dbReference type="ARBA" id="ARBA00022553"/>
    </source>
</evidence>
<reference evidence="5 6" key="1">
    <citation type="submission" date="2014-04" db="EMBL/GenBank/DDBJ databases">
        <authorList>
            <consortium name="DOE Joint Genome Institute"/>
            <person name="Kuo A."/>
            <person name="Kohler A."/>
            <person name="Jargeat P."/>
            <person name="Nagy L.G."/>
            <person name="Floudas D."/>
            <person name="Copeland A."/>
            <person name="Barry K.W."/>
            <person name="Cichocki N."/>
            <person name="Veneault-Fourrey C."/>
            <person name="LaButti K."/>
            <person name="Lindquist E.A."/>
            <person name="Lipzen A."/>
            <person name="Lundell T."/>
            <person name="Morin E."/>
            <person name="Murat C."/>
            <person name="Sun H."/>
            <person name="Tunlid A."/>
            <person name="Henrissat B."/>
            <person name="Grigoriev I.V."/>
            <person name="Hibbett D.S."/>
            <person name="Martin F."/>
            <person name="Nordberg H.P."/>
            <person name="Cantor M.N."/>
            <person name="Hua S.X."/>
        </authorList>
    </citation>
    <scope>NUCLEOTIDE SEQUENCE [LARGE SCALE GENOMIC DNA]</scope>
    <source>
        <strain evidence="5 6">Ve08.2h10</strain>
    </source>
</reference>
<dbReference type="Pfam" id="PF23562">
    <property type="entry name" value="AMP-binding_C_3"/>
    <property type="match status" value="1"/>
</dbReference>
<evidence type="ECO:0000313" key="5">
    <source>
        <dbReference type="EMBL" id="KIK91581.1"/>
    </source>
</evidence>
<feature type="domain" description="AMP-dependent synthetase/ligase" evidence="3">
    <location>
        <begin position="29"/>
        <end position="382"/>
    </location>
</feature>
<dbReference type="HOGENOM" id="CLU_002220_1_0_1"/>
<protein>
    <recommendedName>
        <fullName evidence="7">Acetyl-CoA synthetase-like protein</fullName>
    </recommendedName>
</protein>
<evidence type="ECO:0000313" key="6">
    <source>
        <dbReference type="Proteomes" id="UP000054538"/>
    </source>
</evidence>
<dbReference type="InterPro" id="IPR042099">
    <property type="entry name" value="ANL_N_sf"/>
</dbReference>
<dbReference type="Pfam" id="PF07993">
    <property type="entry name" value="NAD_binding_4"/>
    <property type="match status" value="1"/>
</dbReference>